<protein>
    <submittedName>
        <fullName evidence="1">Txe/YoeB family addiction module toxin</fullName>
    </submittedName>
</protein>
<reference evidence="1" key="1">
    <citation type="submission" date="2019-04" db="EMBL/GenBank/DDBJ databases">
        <title>Microbes associate with the intestines of laboratory mice.</title>
        <authorList>
            <person name="Navarre W."/>
            <person name="Wong E."/>
            <person name="Huang K."/>
            <person name="Tropini C."/>
            <person name="Ng K."/>
            <person name="Yu B."/>
        </authorList>
    </citation>
    <scope>NUCLEOTIDE SEQUENCE</scope>
    <source>
        <strain evidence="1">NM73_A23</strain>
    </source>
</reference>
<gene>
    <name evidence="1" type="ORF">E5358_00035</name>
</gene>
<dbReference type="EMBL" id="SRZC01000001">
    <property type="protein sequence ID" value="TGX84065.1"/>
    <property type="molecule type" value="Genomic_DNA"/>
</dbReference>
<proteinExistence type="predicted"/>
<keyword evidence="2" id="KW-1185">Reference proteome</keyword>
<organism evidence="1 2">
    <name type="scientific">Palleniella muris</name>
    <dbReference type="NCBI Taxonomy" id="3038145"/>
    <lineage>
        <taxon>Bacteria</taxon>
        <taxon>Pseudomonadati</taxon>
        <taxon>Bacteroidota</taxon>
        <taxon>Bacteroidia</taxon>
        <taxon>Bacteroidales</taxon>
        <taxon>Prevotellaceae</taxon>
        <taxon>Palleniella</taxon>
    </lineage>
</organism>
<name>A0AC61QTY1_9BACT</name>
<evidence type="ECO:0000313" key="2">
    <source>
        <dbReference type="Proteomes" id="UP000308886"/>
    </source>
</evidence>
<accession>A0AC61QTY1</accession>
<comment type="caution">
    <text evidence="1">The sequence shown here is derived from an EMBL/GenBank/DDBJ whole genome shotgun (WGS) entry which is preliminary data.</text>
</comment>
<sequence length="92" mass="10669">MTYKLVFTDQALEDLKYWKHSGQKKSLKKIYTIFGELESHPYEGIGHPEPLRGNLTGKWSRQIDKKNRIVYSVCDDILNVEVITAKGHYGDK</sequence>
<evidence type="ECO:0000313" key="1">
    <source>
        <dbReference type="EMBL" id="TGX84065.1"/>
    </source>
</evidence>
<dbReference type="Proteomes" id="UP000308886">
    <property type="component" value="Unassembled WGS sequence"/>
</dbReference>